<keyword evidence="3" id="KW-1185">Reference proteome</keyword>
<dbReference type="AlphaFoldDB" id="A0AAN6NQT9"/>
<reference evidence="2" key="2">
    <citation type="submission" date="2023-06" db="EMBL/GenBank/DDBJ databases">
        <authorList>
            <consortium name="Lawrence Berkeley National Laboratory"/>
            <person name="Mondo S.J."/>
            <person name="Hensen N."/>
            <person name="Bonometti L."/>
            <person name="Westerberg I."/>
            <person name="Brannstrom I.O."/>
            <person name="Guillou S."/>
            <person name="Cros-Aarteil S."/>
            <person name="Calhoun S."/>
            <person name="Haridas S."/>
            <person name="Kuo A."/>
            <person name="Pangilinan J."/>
            <person name="Riley R."/>
            <person name="Labutti K."/>
            <person name="Andreopoulos B."/>
            <person name="Lipzen A."/>
            <person name="Chen C."/>
            <person name="Yanf M."/>
            <person name="Daum C."/>
            <person name="Ng V."/>
            <person name="Clum A."/>
            <person name="Steindorff A."/>
            <person name="Ohm R."/>
            <person name="Martin F."/>
            <person name="Silar P."/>
            <person name="Natvig D."/>
            <person name="Lalanne C."/>
            <person name="Gautier V."/>
            <person name="Ament-Velasquez S.L."/>
            <person name="Kruys A."/>
            <person name="Hutchinson M.I."/>
            <person name="Powell A.J."/>
            <person name="Barry K."/>
            <person name="Miller A.N."/>
            <person name="Grigoriev I.V."/>
            <person name="Debuchy R."/>
            <person name="Gladieux P."/>
            <person name="Thoren M.H."/>
            <person name="Johannesson H."/>
        </authorList>
    </citation>
    <scope>NUCLEOTIDE SEQUENCE</scope>
    <source>
        <strain evidence="2">CBS 626.80</strain>
    </source>
</reference>
<accession>A0AAN6NQT9</accession>
<feature type="compositionally biased region" description="Polar residues" evidence="1">
    <location>
        <begin position="48"/>
        <end position="60"/>
    </location>
</feature>
<evidence type="ECO:0000256" key="1">
    <source>
        <dbReference type="SAM" id="MobiDB-lite"/>
    </source>
</evidence>
<protein>
    <submittedName>
        <fullName evidence="2">Uncharacterized protein</fullName>
    </submittedName>
</protein>
<reference evidence="2" key="1">
    <citation type="journal article" date="2023" name="Mol. Phylogenet. Evol.">
        <title>Genome-scale phylogeny and comparative genomics of the fungal order Sordariales.</title>
        <authorList>
            <person name="Hensen N."/>
            <person name="Bonometti L."/>
            <person name="Westerberg I."/>
            <person name="Brannstrom I.O."/>
            <person name="Guillou S."/>
            <person name="Cros-Aarteil S."/>
            <person name="Calhoun S."/>
            <person name="Haridas S."/>
            <person name="Kuo A."/>
            <person name="Mondo S."/>
            <person name="Pangilinan J."/>
            <person name="Riley R."/>
            <person name="LaButti K."/>
            <person name="Andreopoulos B."/>
            <person name="Lipzen A."/>
            <person name="Chen C."/>
            <person name="Yan M."/>
            <person name="Daum C."/>
            <person name="Ng V."/>
            <person name="Clum A."/>
            <person name="Steindorff A."/>
            <person name="Ohm R.A."/>
            <person name="Martin F."/>
            <person name="Silar P."/>
            <person name="Natvig D.O."/>
            <person name="Lalanne C."/>
            <person name="Gautier V."/>
            <person name="Ament-Velasquez S.L."/>
            <person name="Kruys A."/>
            <person name="Hutchinson M.I."/>
            <person name="Powell A.J."/>
            <person name="Barry K."/>
            <person name="Miller A.N."/>
            <person name="Grigoriev I.V."/>
            <person name="Debuchy R."/>
            <person name="Gladieux P."/>
            <person name="Hiltunen Thoren M."/>
            <person name="Johannesson H."/>
        </authorList>
    </citation>
    <scope>NUCLEOTIDE SEQUENCE</scope>
    <source>
        <strain evidence="2">CBS 626.80</strain>
    </source>
</reference>
<comment type="caution">
    <text evidence="2">The sequence shown here is derived from an EMBL/GenBank/DDBJ whole genome shotgun (WGS) entry which is preliminary data.</text>
</comment>
<feature type="region of interest" description="Disordered" evidence="1">
    <location>
        <begin position="44"/>
        <end position="65"/>
    </location>
</feature>
<sequence>MLFREHTSINNSFNTSIVSHGTNPNVLAPRRNRLLPNRRTSCRRYSYKTPSTPAENQNLPTKARVSYPSHKLLLPRIIHRPS</sequence>
<evidence type="ECO:0000313" key="2">
    <source>
        <dbReference type="EMBL" id="KAK3949376.1"/>
    </source>
</evidence>
<dbReference type="Proteomes" id="UP001303222">
    <property type="component" value="Unassembled WGS sequence"/>
</dbReference>
<proteinExistence type="predicted"/>
<feature type="compositionally biased region" description="Polar residues" evidence="1">
    <location>
        <begin position="8"/>
        <end position="22"/>
    </location>
</feature>
<feature type="region of interest" description="Disordered" evidence="1">
    <location>
        <begin position="1"/>
        <end position="29"/>
    </location>
</feature>
<dbReference type="EMBL" id="MU859217">
    <property type="protein sequence ID" value="KAK3949376.1"/>
    <property type="molecule type" value="Genomic_DNA"/>
</dbReference>
<name>A0AAN6NQT9_9PEZI</name>
<gene>
    <name evidence="2" type="ORF">QBC32DRAFT_219795</name>
</gene>
<organism evidence="2 3">
    <name type="scientific">Pseudoneurospora amorphoporcata</name>
    <dbReference type="NCBI Taxonomy" id="241081"/>
    <lineage>
        <taxon>Eukaryota</taxon>
        <taxon>Fungi</taxon>
        <taxon>Dikarya</taxon>
        <taxon>Ascomycota</taxon>
        <taxon>Pezizomycotina</taxon>
        <taxon>Sordariomycetes</taxon>
        <taxon>Sordariomycetidae</taxon>
        <taxon>Sordariales</taxon>
        <taxon>Sordariaceae</taxon>
        <taxon>Pseudoneurospora</taxon>
    </lineage>
</organism>
<evidence type="ECO:0000313" key="3">
    <source>
        <dbReference type="Proteomes" id="UP001303222"/>
    </source>
</evidence>